<dbReference type="InterPro" id="IPR008974">
    <property type="entry name" value="TRAF-like"/>
</dbReference>
<evidence type="ECO:0000259" key="2">
    <source>
        <dbReference type="PROSITE" id="PS50097"/>
    </source>
</evidence>
<name>A0A3L6RNN2_PANMI</name>
<dbReference type="STRING" id="4540.A0A3L6RNN2"/>
<evidence type="ECO:0000259" key="3">
    <source>
        <dbReference type="PROSITE" id="PS50144"/>
    </source>
</evidence>
<dbReference type="AlphaFoldDB" id="A0A3L6RNN2"/>
<dbReference type="GO" id="GO:0016567">
    <property type="term" value="P:protein ubiquitination"/>
    <property type="evidence" value="ECO:0007669"/>
    <property type="project" value="InterPro"/>
</dbReference>
<dbReference type="SUPFAM" id="SSF54695">
    <property type="entry name" value="POZ domain"/>
    <property type="match status" value="1"/>
</dbReference>
<dbReference type="Proteomes" id="UP000275267">
    <property type="component" value="Unassembled WGS sequence"/>
</dbReference>
<evidence type="ECO:0000313" key="4">
    <source>
        <dbReference type="EMBL" id="RLN05491.1"/>
    </source>
</evidence>
<dbReference type="InterPro" id="IPR014729">
    <property type="entry name" value="Rossmann-like_a/b/a_fold"/>
</dbReference>
<dbReference type="InterPro" id="IPR011333">
    <property type="entry name" value="SKP1/BTB/POZ_sf"/>
</dbReference>
<proteinExistence type="predicted"/>
<organism evidence="4 5">
    <name type="scientific">Panicum miliaceum</name>
    <name type="common">Proso millet</name>
    <name type="synonym">Broomcorn millet</name>
    <dbReference type="NCBI Taxonomy" id="4540"/>
    <lineage>
        <taxon>Eukaryota</taxon>
        <taxon>Viridiplantae</taxon>
        <taxon>Streptophyta</taxon>
        <taxon>Embryophyta</taxon>
        <taxon>Tracheophyta</taxon>
        <taxon>Spermatophyta</taxon>
        <taxon>Magnoliopsida</taxon>
        <taxon>Liliopsida</taxon>
        <taxon>Poales</taxon>
        <taxon>Poaceae</taxon>
        <taxon>PACMAD clade</taxon>
        <taxon>Panicoideae</taxon>
        <taxon>Panicodae</taxon>
        <taxon>Paniceae</taxon>
        <taxon>Panicinae</taxon>
        <taxon>Panicum</taxon>
        <taxon>Panicum sect. Panicum</taxon>
    </lineage>
</organism>
<evidence type="ECO:0000313" key="5">
    <source>
        <dbReference type="Proteomes" id="UP000275267"/>
    </source>
</evidence>
<protein>
    <recommendedName>
        <fullName evidence="6">BTB/POZ and MATH domain-containing protein 2-like</fullName>
    </recommendedName>
</protein>
<dbReference type="PANTHER" id="PTHR26379">
    <property type="entry name" value="BTB/POZ AND MATH DOMAIN-CONTAINING PROTEIN 1"/>
    <property type="match status" value="1"/>
</dbReference>
<dbReference type="EMBL" id="PQIB02000008">
    <property type="protein sequence ID" value="RLN05491.1"/>
    <property type="molecule type" value="Genomic_DNA"/>
</dbReference>
<feature type="domain" description="BTB" evidence="2">
    <location>
        <begin position="150"/>
        <end position="240"/>
    </location>
</feature>
<comment type="pathway">
    <text evidence="1">Protein modification; protein ubiquitination.</text>
</comment>
<dbReference type="PANTHER" id="PTHR26379:SF187">
    <property type="entry name" value="OS07G0655300 PROTEIN"/>
    <property type="match status" value="1"/>
</dbReference>
<dbReference type="PROSITE" id="PS50144">
    <property type="entry name" value="MATH"/>
    <property type="match status" value="1"/>
</dbReference>
<dbReference type="SUPFAM" id="SSF49599">
    <property type="entry name" value="TRAF domain-like"/>
    <property type="match status" value="1"/>
</dbReference>
<dbReference type="InterPro" id="IPR045005">
    <property type="entry name" value="BPM1-6"/>
</dbReference>
<dbReference type="Pfam" id="PF22486">
    <property type="entry name" value="MATH_2"/>
    <property type="match status" value="1"/>
</dbReference>
<dbReference type="CDD" id="cd00121">
    <property type="entry name" value="MATH"/>
    <property type="match status" value="1"/>
</dbReference>
<dbReference type="Gene3D" id="3.40.50.620">
    <property type="entry name" value="HUPs"/>
    <property type="match status" value="1"/>
</dbReference>
<dbReference type="InterPro" id="IPR000210">
    <property type="entry name" value="BTB/POZ_dom"/>
</dbReference>
<dbReference type="PROSITE" id="PS50097">
    <property type="entry name" value="BTB"/>
    <property type="match status" value="1"/>
</dbReference>
<gene>
    <name evidence="4" type="ORF">C2845_PM13G07010</name>
</gene>
<comment type="caution">
    <text evidence="4">The sequence shown here is derived from an EMBL/GenBank/DDBJ whole genome shotgun (WGS) entry which is preliminary data.</text>
</comment>
<accession>A0A3L6RNN2</accession>
<reference evidence="5" key="1">
    <citation type="journal article" date="2019" name="Nat. Commun.">
        <title>The genome of broomcorn millet.</title>
        <authorList>
            <person name="Zou C."/>
            <person name="Miki D."/>
            <person name="Li D."/>
            <person name="Tang Q."/>
            <person name="Xiao L."/>
            <person name="Rajput S."/>
            <person name="Deng P."/>
            <person name="Jia W."/>
            <person name="Huang R."/>
            <person name="Zhang M."/>
            <person name="Sun Y."/>
            <person name="Hu J."/>
            <person name="Fu X."/>
            <person name="Schnable P.S."/>
            <person name="Li F."/>
            <person name="Zhang H."/>
            <person name="Feng B."/>
            <person name="Zhu X."/>
            <person name="Liu R."/>
            <person name="Schnable J.C."/>
            <person name="Zhu J.-K."/>
            <person name="Zhang H."/>
        </authorList>
    </citation>
    <scope>NUCLEOTIDE SEQUENCE [LARGE SCALE GENOMIC DNA]</scope>
</reference>
<keyword evidence="5" id="KW-1185">Reference proteome</keyword>
<dbReference type="Pfam" id="PF00651">
    <property type="entry name" value="BTB"/>
    <property type="match status" value="1"/>
</dbReference>
<dbReference type="Gene3D" id="2.60.210.10">
    <property type="entry name" value="Apoptosis, Tumor Necrosis Factor Receptor Associated Protein 2, Chain A"/>
    <property type="match status" value="1"/>
</dbReference>
<dbReference type="InterPro" id="IPR002083">
    <property type="entry name" value="MATH/TRAF_dom"/>
</dbReference>
<evidence type="ECO:0000256" key="1">
    <source>
        <dbReference type="ARBA" id="ARBA00004906"/>
    </source>
</evidence>
<dbReference type="OrthoDB" id="696166at2759"/>
<evidence type="ECO:0008006" key="6">
    <source>
        <dbReference type="Google" id="ProtNLM"/>
    </source>
</evidence>
<dbReference type="Gene3D" id="3.30.710.10">
    <property type="entry name" value="Potassium Channel Kv1.1, Chain A"/>
    <property type="match status" value="1"/>
</dbReference>
<sequence length="407" mass="44629">MAAAPEWRPMTRTSSTYIAETARGTHSFKVTMKRGAAAVGACVSSDTFAVGGHDWRIRCYPQGYDAGSKTHVSVFLDLVMSEGGVEVEAQVLVLCDFSLLNRDTEVFSSVLSVERLSKPSKGPWGSHWFMKRSLLGAYSYLKDGCIVIGCDITVVIRQSLVEETVEVQVPPSDMSNDLGRVLESGGSGRDIRARSPVFKELINGSMRDNETMSITVEDVEPDVFKALLHFIYTDALPAMDDPDGERMKKKRKGGRWCGSGVAGALLTDIAEGAARAVASEEEPEEAKKKRKEDFDAFTSTKAQDLAQPFVVAQTPFKIHIVKDHDMKERLCLKAKRLGLSALIMGSRGFGASRRSMDAIQEDPGGFKFRYAGNLFEIGSSWDNDETRIDTELIITLDNCVAISNVTS</sequence>
<feature type="domain" description="MATH" evidence="3">
    <location>
        <begin position="25"/>
        <end position="152"/>
    </location>
</feature>